<protein>
    <recommendedName>
        <fullName evidence="4">DUF2790 domain-containing protein</fullName>
    </recommendedName>
</protein>
<proteinExistence type="predicted"/>
<sequence length="87" mass="9311" precursor="true">MNSRMLLAAGVLALSGFTGAVQAQDTTVQAVPYHYGMPLHVAKVVSLTEPQTMECKVITAQMEFIDPAGKLQAISYSKLSDACSYQS</sequence>
<feature type="chain" id="PRO_5022983767" description="DUF2790 domain-containing protein" evidence="1">
    <location>
        <begin position="24"/>
        <end position="87"/>
    </location>
</feature>
<reference evidence="2 3" key="1">
    <citation type="submission" date="2019-09" db="EMBL/GenBank/DDBJ databases">
        <authorList>
            <person name="Chandra G."/>
            <person name="Truman W A."/>
        </authorList>
    </citation>
    <scope>NUCLEOTIDE SEQUENCE [LARGE SCALE GENOMIC DNA]</scope>
    <source>
        <strain evidence="2">PS723</strain>
    </source>
</reference>
<name>A0A5E7BJF1_PSEFL</name>
<dbReference type="Pfam" id="PF10976">
    <property type="entry name" value="DUF2790"/>
    <property type="match status" value="1"/>
</dbReference>
<keyword evidence="1" id="KW-0732">Signal</keyword>
<evidence type="ECO:0000256" key="1">
    <source>
        <dbReference type="SAM" id="SignalP"/>
    </source>
</evidence>
<organism evidence="2 3">
    <name type="scientific">Pseudomonas fluorescens</name>
    <dbReference type="NCBI Taxonomy" id="294"/>
    <lineage>
        <taxon>Bacteria</taxon>
        <taxon>Pseudomonadati</taxon>
        <taxon>Pseudomonadota</taxon>
        <taxon>Gammaproteobacteria</taxon>
        <taxon>Pseudomonadales</taxon>
        <taxon>Pseudomonadaceae</taxon>
        <taxon>Pseudomonas</taxon>
    </lineage>
</organism>
<dbReference type="Gene3D" id="2.30.140.50">
    <property type="entry name" value="Protein of unknown function DUF2790"/>
    <property type="match status" value="1"/>
</dbReference>
<feature type="signal peptide" evidence="1">
    <location>
        <begin position="1"/>
        <end position="23"/>
    </location>
</feature>
<evidence type="ECO:0000313" key="3">
    <source>
        <dbReference type="Proteomes" id="UP000379480"/>
    </source>
</evidence>
<dbReference type="Proteomes" id="UP000379480">
    <property type="component" value="Unassembled WGS sequence"/>
</dbReference>
<dbReference type="RefSeq" id="WP_150803434.1">
    <property type="nucleotide sequence ID" value="NZ_CABVHY010000008.1"/>
</dbReference>
<evidence type="ECO:0000313" key="2">
    <source>
        <dbReference type="EMBL" id="VVN91739.1"/>
    </source>
</evidence>
<gene>
    <name evidence="2" type="ORF">PS723_01924</name>
</gene>
<dbReference type="EMBL" id="CABVHY010000008">
    <property type="protein sequence ID" value="VVN91739.1"/>
    <property type="molecule type" value="Genomic_DNA"/>
</dbReference>
<dbReference type="AlphaFoldDB" id="A0A5E7BJF1"/>
<dbReference type="OrthoDB" id="7017737at2"/>
<accession>A0A5E7BJF1</accession>
<evidence type="ECO:0008006" key="4">
    <source>
        <dbReference type="Google" id="ProtNLM"/>
    </source>
</evidence>
<dbReference type="InterPro" id="IPR021245">
    <property type="entry name" value="DUF2790"/>
</dbReference>